<comment type="caution">
    <text evidence="1">The sequence shown here is derived from an EMBL/GenBank/DDBJ whole genome shotgun (WGS) entry which is preliminary data.</text>
</comment>
<dbReference type="Proteomes" id="UP000032142">
    <property type="component" value="Unassembled WGS sequence"/>
</dbReference>
<name>A0A0B0MRK0_GOSAR</name>
<keyword evidence="2" id="KW-1185">Reference proteome</keyword>
<dbReference type="EMBL" id="JRRC01348197">
    <property type="protein sequence ID" value="KHG03355.1"/>
    <property type="molecule type" value="Genomic_DNA"/>
</dbReference>
<gene>
    <name evidence="1" type="ORF">F383_27658</name>
</gene>
<proteinExistence type="predicted"/>
<sequence length="44" mass="5018">MNDFETKYSFVFPQTSSPVADLKFLELNAASNWIFIIGKFSSIL</sequence>
<reference evidence="2" key="1">
    <citation type="submission" date="2014-09" db="EMBL/GenBank/DDBJ databases">
        <authorList>
            <person name="Mudge J."/>
            <person name="Ramaraj T."/>
            <person name="Lindquist I.E."/>
            <person name="Bharti A.K."/>
            <person name="Sundararajan A."/>
            <person name="Cameron C.T."/>
            <person name="Woodward J.E."/>
            <person name="May G.D."/>
            <person name="Brubaker C."/>
            <person name="Broadhvest J."/>
            <person name="Wilkins T.A."/>
        </authorList>
    </citation>
    <scope>NUCLEOTIDE SEQUENCE</scope>
    <source>
        <strain evidence="2">cv. AKA8401</strain>
    </source>
</reference>
<dbReference type="AlphaFoldDB" id="A0A0B0MRK0"/>
<organism evidence="1 2">
    <name type="scientific">Gossypium arboreum</name>
    <name type="common">Tree cotton</name>
    <name type="synonym">Gossypium nanking</name>
    <dbReference type="NCBI Taxonomy" id="29729"/>
    <lineage>
        <taxon>Eukaryota</taxon>
        <taxon>Viridiplantae</taxon>
        <taxon>Streptophyta</taxon>
        <taxon>Embryophyta</taxon>
        <taxon>Tracheophyta</taxon>
        <taxon>Spermatophyta</taxon>
        <taxon>Magnoliopsida</taxon>
        <taxon>eudicotyledons</taxon>
        <taxon>Gunneridae</taxon>
        <taxon>Pentapetalae</taxon>
        <taxon>rosids</taxon>
        <taxon>malvids</taxon>
        <taxon>Malvales</taxon>
        <taxon>Malvaceae</taxon>
        <taxon>Malvoideae</taxon>
        <taxon>Gossypium</taxon>
    </lineage>
</organism>
<accession>A0A0B0MRK0</accession>
<protein>
    <submittedName>
        <fullName evidence="1">Uncharacterized protein</fullName>
    </submittedName>
</protein>
<evidence type="ECO:0000313" key="1">
    <source>
        <dbReference type="EMBL" id="KHG03355.1"/>
    </source>
</evidence>
<evidence type="ECO:0000313" key="2">
    <source>
        <dbReference type="Proteomes" id="UP000032142"/>
    </source>
</evidence>